<dbReference type="Pfam" id="PF20961">
    <property type="entry name" value="phiKZ_gp29PR"/>
    <property type="match status" value="1"/>
</dbReference>
<evidence type="ECO:0000313" key="3">
    <source>
        <dbReference type="Proteomes" id="UP000224336"/>
    </source>
</evidence>
<sequence length="695" mass="77641">MAYYNAVPRVVFNGIRDRSRRPLIRPDITFAQHCPLLRLFTETGPTETTYVGDSDDGFASIYGQASLDPRSKFFNTQSLLALNLLGRGNGFYVKRLRPEDAANPSRLIVAIEIVEDEIPLTIRRLSGFNYPNSVRDIGNAPVPTTDKVDGLKARIILIEDNTSEVGTQRVLPGTLVSDKDGSQSLVYPLFEAPVSFFGKLGDSNGMRVWSTTTADIEEFDEAAMAKFKTRQFRIQLIEKPEVGTSPVIVKTADQQDYLNITFDKGVYSDMYNADLYVGDVLVDSYSDDGVVSGLSPLYSPFSQFYVYHENIDLVRQMIYDTEMRVNPAAAAHTTAPGEIDFLTFLAVDGDPYQGIQVLGPLDGGITLGKDGNIYASGGTDGTTDLEEYAKLVDIENINFGKLNDRYNNIAEYQFGVLYDTGLPMESKYRAMRVLSARRDLQYFFTTFVETDSRLPDEATELSRVQQIITRLKAFPESTLYGTGVCRAMIVMQSGKLMDGTYRKYVPQLLDVAMSWARYAGAGTGNLVPGMEMDVSPNNRVTFVKDLNVKFFDDRVRAQAWANGATWSQSYDHRSSYYPCLRSVMLDDTSVLLSPITVNICCVLIRLIHKVHAQFSGNATLTPEQLVERCDEYILDLVRDMFGTRVNIIPRTEITPIDANNGTSWTCNVTVEANNPRTTLNFNLETVRIETPPAQQ</sequence>
<protein>
    <submittedName>
        <fullName evidence="2">Putative tail sheath protein</fullName>
    </submittedName>
</protein>
<dbReference type="Proteomes" id="UP000224336">
    <property type="component" value="Segment"/>
</dbReference>
<evidence type="ECO:0000259" key="1">
    <source>
        <dbReference type="Pfam" id="PF20961"/>
    </source>
</evidence>
<name>A0A192Y4W8_9CAUD</name>
<gene>
    <name evidence="2" type="ORF">KTN4_039</name>
</gene>
<accession>A0A192Y4W8</accession>
<feature type="domain" description="Tail sheath protein gp29 gp29PR" evidence="1">
    <location>
        <begin position="148"/>
        <end position="381"/>
    </location>
</feature>
<proteinExistence type="predicted"/>
<organism evidence="2 3">
    <name type="scientific">Pseudomonas phage KTN4</name>
    <dbReference type="NCBI Taxonomy" id="1862701"/>
    <lineage>
        <taxon>Viruses</taxon>
        <taxon>Duplodnaviria</taxon>
        <taxon>Heunggongvirae</taxon>
        <taxon>Uroviricota</taxon>
        <taxon>Caudoviricetes</taxon>
        <taxon>Chimalliviridae</taxon>
        <taxon>Phikzvirus</taxon>
        <taxon>Phikzvirus phiKZ</taxon>
    </lineage>
</organism>
<evidence type="ECO:0000313" key="2">
    <source>
        <dbReference type="EMBL" id="ANM44797.1"/>
    </source>
</evidence>
<dbReference type="SMR" id="A0A192Y4W8"/>
<reference evidence="2 3" key="1">
    <citation type="journal article" date="2016" name="Sci. Rep.">
        <title>A proposed integrated approach for the preclinical evaluation of phage therapy in Pseudomonas infections.</title>
        <authorList>
            <person name="Danis-Wlodarczyk K."/>
            <person name="Vandenheuvel D."/>
            <person name="Jang H.B."/>
            <person name="Briers Y."/>
            <person name="Olszak T."/>
            <person name="Arabski M."/>
            <person name="Wasik S."/>
            <person name="Drabik M."/>
            <person name="Higgins G."/>
            <person name="Tyrrell J."/>
            <person name="Harvey B.J."/>
            <person name="Noben J.P."/>
            <person name="Lavigne R."/>
            <person name="Drulis-Kawa Z."/>
        </authorList>
    </citation>
    <scope>NUCLEOTIDE SEQUENCE [LARGE SCALE GENOMIC DNA]</scope>
</reference>
<dbReference type="EMBL" id="KU521356">
    <property type="protein sequence ID" value="ANM44797.1"/>
    <property type="molecule type" value="Genomic_DNA"/>
</dbReference>
<dbReference type="InterPro" id="IPR048712">
    <property type="entry name" value="Gp29_gp29PR"/>
</dbReference>